<dbReference type="AlphaFoldDB" id="A0A372FTB8"/>
<sequence>MSSVALARPLWPATLRTLRELTRLALAALVLAVGLGAAAADLPLRPAGDQPTRVAAVDHRAWSVAADLPAWPGTVTPVTEQVRASGVLATSHPQPTIPTAPPARPEPTAGSGLAGTTTVHQSAVPRPAVGHGEPTRRGPPAA</sequence>
<feature type="region of interest" description="Disordered" evidence="1">
    <location>
        <begin position="89"/>
        <end position="142"/>
    </location>
</feature>
<dbReference type="Proteomes" id="UP000262621">
    <property type="component" value="Unassembled WGS sequence"/>
</dbReference>
<evidence type="ECO:0000313" key="3">
    <source>
        <dbReference type="Proteomes" id="UP000262621"/>
    </source>
</evidence>
<evidence type="ECO:0000313" key="2">
    <source>
        <dbReference type="EMBL" id="RFS44037.1"/>
    </source>
</evidence>
<name>A0A372FTB8_9ACTN</name>
<evidence type="ECO:0000256" key="1">
    <source>
        <dbReference type="SAM" id="MobiDB-lite"/>
    </source>
</evidence>
<dbReference type="EMBL" id="QVFU01000038">
    <property type="protein sequence ID" value="RFS44037.1"/>
    <property type="molecule type" value="Genomic_DNA"/>
</dbReference>
<organism evidence="2 3">
    <name type="scientific">Micromonospora craniellae</name>
    <dbReference type="NCBI Taxonomy" id="2294034"/>
    <lineage>
        <taxon>Bacteria</taxon>
        <taxon>Bacillati</taxon>
        <taxon>Actinomycetota</taxon>
        <taxon>Actinomycetes</taxon>
        <taxon>Micromonosporales</taxon>
        <taxon>Micromonosporaceae</taxon>
        <taxon>Micromonospora</taxon>
    </lineage>
</organism>
<keyword evidence="3" id="KW-1185">Reference proteome</keyword>
<feature type="compositionally biased region" description="Pro residues" evidence="1">
    <location>
        <begin position="95"/>
        <end position="105"/>
    </location>
</feature>
<protein>
    <submittedName>
        <fullName evidence="2">Uncharacterized protein</fullName>
    </submittedName>
</protein>
<dbReference type="RefSeq" id="WP_117230370.1">
    <property type="nucleotide sequence ID" value="NZ_CP061725.1"/>
</dbReference>
<accession>A0A372FTB8</accession>
<reference evidence="2 3" key="1">
    <citation type="submission" date="2018-08" db="EMBL/GenBank/DDBJ databases">
        <title>Verrucosispora craniellae sp. nov., isolated from a marine sponge in the South China Sea.</title>
        <authorList>
            <person name="Li L."/>
            <person name="Lin H.W."/>
        </authorList>
    </citation>
    <scope>NUCLEOTIDE SEQUENCE [LARGE SCALE GENOMIC DNA]</scope>
    <source>
        <strain evidence="2 3">LHW63014</strain>
    </source>
</reference>
<comment type="caution">
    <text evidence="2">The sequence shown here is derived from an EMBL/GenBank/DDBJ whole genome shotgun (WGS) entry which is preliminary data.</text>
</comment>
<gene>
    <name evidence="2" type="ORF">D0Q02_24540</name>
</gene>
<proteinExistence type="predicted"/>